<dbReference type="AlphaFoldDB" id="A0A453G0A8"/>
<dbReference type="Proteomes" id="UP000015105">
    <property type="component" value="Chromosome 3D"/>
</dbReference>
<dbReference type="Gramene" id="AET3Gv20844700.2">
    <property type="protein sequence ID" value="AET3Gv20844700.2"/>
    <property type="gene ID" value="AET3Gv20844700"/>
</dbReference>
<sequence>KRKFFQAPSLPKRILYFLVTQGKGDSSHHCKNAVTRS</sequence>
<reference evidence="1" key="4">
    <citation type="submission" date="2019-03" db="UniProtKB">
        <authorList>
            <consortium name="EnsemblPlants"/>
        </authorList>
    </citation>
    <scope>IDENTIFICATION</scope>
</reference>
<reference evidence="2" key="2">
    <citation type="journal article" date="2017" name="Nat. Plants">
        <title>The Aegilops tauschii genome reveals multiple impacts of transposons.</title>
        <authorList>
            <person name="Zhao G."/>
            <person name="Zou C."/>
            <person name="Li K."/>
            <person name="Wang K."/>
            <person name="Li T."/>
            <person name="Gao L."/>
            <person name="Zhang X."/>
            <person name="Wang H."/>
            <person name="Yang Z."/>
            <person name="Liu X."/>
            <person name="Jiang W."/>
            <person name="Mao L."/>
            <person name="Kong X."/>
            <person name="Jiao Y."/>
            <person name="Jia J."/>
        </authorList>
    </citation>
    <scope>NUCLEOTIDE SEQUENCE [LARGE SCALE GENOMIC DNA]</scope>
    <source>
        <strain evidence="2">cv. AL8/78</strain>
    </source>
</reference>
<protein>
    <submittedName>
        <fullName evidence="1">Uncharacterized protein</fullName>
    </submittedName>
</protein>
<proteinExistence type="predicted"/>
<reference evidence="1" key="3">
    <citation type="journal article" date="2017" name="Nature">
        <title>Genome sequence of the progenitor of the wheat D genome Aegilops tauschii.</title>
        <authorList>
            <person name="Luo M.C."/>
            <person name="Gu Y.Q."/>
            <person name="Puiu D."/>
            <person name="Wang H."/>
            <person name="Twardziok S.O."/>
            <person name="Deal K.R."/>
            <person name="Huo N."/>
            <person name="Zhu T."/>
            <person name="Wang L."/>
            <person name="Wang Y."/>
            <person name="McGuire P.E."/>
            <person name="Liu S."/>
            <person name="Long H."/>
            <person name="Ramasamy R.K."/>
            <person name="Rodriguez J.C."/>
            <person name="Van S.L."/>
            <person name="Yuan L."/>
            <person name="Wang Z."/>
            <person name="Xia Z."/>
            <person name="Xiao L."/>
            <person name="Anderson O.D."/>
            <person name="Ouyang S."/>
            <person name="Liang Y."/>
            <person name="Zimin A.V."/>
            <person name="Pertea G."/>
            <person name="Qi P."/>
            <person name="Bennetzen J.L."/>
            <person name="Dai X."/>
            <person name="Dawson M.W."/>
            <person name="Muller H.G."/>
            <person name="Kugler K."/>
            <person name="Rivarola-Duarte L."/>
            <person name="Spannagl M."/>
            <person name="Mayer K.F.X."/>
            <person name="Lu F.H."/>
            <person name="Bevan M.W."/>
            <person name="Leroy P."/>
            <person name="Li P."/>
            <person name="You F.M."/>
            <person name="Sun Q."/>
            <person name="Liu Z."/>
            <person name="Lyons E."/>
            <person name="Wicker T."/>
            <person name="Salzberg S.L."/>
            <person name="Devos K.M."/>
            <person name="Dvorak J."/>
        </authorList>
    </citation>
    <scope>NUCLEOTIDE SEQUENCE [LARGE SCALE GENOMIC DNA]</scope>
    <source>
        <strain evidence="1">cv. AL8/78</strain>
    </source>
</reference>
<accession>A0A453G0A8</accession>
<evidence type="ECO:0000313" key="1">
    <source>
        <dbReference type="EnsemblPlants" id="AET3Gv20844700.2"/>
    </source>
</evidence>
<reference evidence="2" key="1">
    <citation type="journal article" date="2014" name="Science">
        <title>Ancient hybridizations among the ancestral genomes of bread wheat.</title>
        <authorList>
            <consortium name="International Wheat Genome Sequencing Consortium,"/>
            <person name="Marcussen T."/>
            <person name="Sandve S.R."/>
            <person name="Heier L."/>
            <person name="Spannagl M."/>
            <person name="Pfeifer M."/>
            <person name="Jakobsen K.S."/>
            <person name="Wulff B.B."/>
            <person name="Steuernagel B."/>
            <person name="Mayer K.F."/>
            <person name="Olsen O.A."/>
        </authorList>
    </citation>
    <scope>NUCLEOTIDE SEQUENCE [LARGE SCALE GENOMIC DNA]</scope>
    <source>
        <strain evidence="2">cv. AL8/78</strain>
    </source>
</reference>
<evidence type="ECO:0000313" key="2">
    <source>
        <dbReference type="Proteomes" id="UP000015105"/>
    </source>
</evidence>
<keyword evidence="2" id="KW-1185">Reference proteome</keyword>
<organism evidence="1 2">
    <name type="scientific">Aegilops tauschii subsp. strangulata</name>
    <name type="common">Goatgrass</name>
    <dbReference type="NCBI Taxonomy" id="200361"/>
    <lineage>
        <taxon>Eukaryota</taxon>
        <taxon>Viridiplantae</taxon>
        <taxon>Streptophyta</taxon>
        <taxon>Embryophyta</taxon>
        <taxon>Tracheophyta</taxon>
        <taxon>Spermatophyta</taxon>
        <taxon>Magnoliopsida</taxon>
        <taxon>Liliopsida</taxon>
        <taxon>Poales</taxon>
        <taxon>Poaceae</taxon>
        <taxon>BOP clade</taxon>
        <taxon>Pooideae</taxon>
        <taxon>Triticodae</taxon>
        <taxon>Triticeae</taxon>
        <taxon>Triticinae</taxon>
        <taxon>Aegilops</taxon>
    </lineage>
</organism>
<reference evidence="1" key="5">
    <citation type="journal article" date="2021" name="G3 (Bethesda)">
        <title>Aegilops tauschii genome assembly Aet v5.0 features greater sequence contiguity and improved annotation.</title>
        <authorList>
            <person name="Wang L."/>
            <person name="Zhu T."/>
            <person name="Rodriguez J.C."/>
            <person name="Deal K.R."/>
            <person name="Dubcovsky J."/>
            <person name="McGuire P.E."/>
            <person name="Lux T."/>
            <person name="Spannagl M."/>
            <person name="Mayer K.F.X."/>
            <person name="Baldrich P."/>
            <person name="Meyers B.C."/>
            <person name="Huo N."/>
            <person name="Gu Y.Q."/>
            <person name="Zhou H."/>
            <person name="Devos K.M."/>
            <person name="Bennetzen J.L."/>
            <person name="Unver T."/>
            <person name="Budak H."/>
            <person name="Gulick P.J."/>
            <person name="Galiba G."/>
            <person name="Kalapos B."/>
            <person name="Nelson D.R."/>
            <person name="Li P."/>
            <person name="You F.M."/>
            <person name="Luo M.C."/>
            <person name="Dvorak J."/>
        </authorList>
    </citation>
    <scope>NUCLEOTIDE SEQUENCE [LARGE SCALE GENOMIC DNA]</scope>
    <source>
        <strain evidence="1">cv. AL8/78</strain>
    </source>
</reference>
<name>A0A453G0A8_AEGTS</name>
<dbReference type="EnsemblPlants" id="AET3Gv20844700.2">
    <property type="protein sequence ID" value="AET3Gv20844700.2"/>
    <property type="gene ID" value="AET3Gv20844700"/>
</dbReference>